<dbReference type="Pfam" id="PF02604">
    <property type="entry name" value="PhdYeFM_antitox"/>
    <property type="match status" value="1"/>
</dbReference>
<keyword evidence="4" id="KW-1185">Reference proteome</keyword>
<evidence type="ECO:0000256" key="2">
    <source>
        <dbReference type="RuleBase" id="RU362080"/>
    </source>
</evidence>
<protein>
    <recommendedName>
        <fullName evidence="2">Antitoxin</fullName>
    </recommendedName>
</protein>
<evidence type="ECO:0000256" key="1">
    <source>
        <dbReference type="ARBA" id="ARBA00009981"/>
    </source>
</evidence>
<proteinExistence type="inferred from homology"/>
<dbReference type="RefSeq" id="WP_215922396.1">
    <property type="nucleotide sequence ID" value="NZ_JAHKNI010000014.1"/>
</dbReference>
<reference evidence="3 4" key="1">
    <citation type="submission" date="2021-06" db="EMBL/GenBank/DDBJ databases">
        <title>Actinomycetes sequencing.</title>
        <authorList>
            <person name="Shan Q."/>
        </authorList>
    </citation>
    <scope>NUCLEOTIDE SEQUENCE [LARGE SCALE GENOMIC DNA]</scope>
    <source>
        <strain evidence="3 4">NEAU-G5</strain>
    </source>
</reference>
<comment type="caution">
    <text evidence="3">The sequence shown here is derived from an EMBL/GenBank/DDBJ whole genome shotgun (WGS) entry which is preliminary data.</text>
</comment>
<accession>A0ABS6B981</accession>
<dbReference type="NCBIfam" id="TIGR01552">
    <property type="entry name" value="phd_fam"/>
    <property type="match status" value="1"/>
</dbReference>
<dbReference type="Proteomes" id="UP000733379">
    <property type="component" value="Unassembled WGS sequence"/>
</dbReference>
<name>A0ABS6B981_9NOCA</name>
<dbReference type="SUPFAM" id="SSF143120">
    <property type="entry name" value="YefM-like"/>
    <property type="match status" value="1"/>
</dbReference>
<evidence type="ECO:0000313" key="4">
    <source>
        <dbReference type="Proteomes" id="UP000733379"/>
    </source>
</evidence>
<evidence type="ECO:0000313" key="3">
    <source>
        <dbReference type="EMBL" id="MBU3066315.1"/>
    </source>
</evidence>
<dbReference type="InterPro" id="IPR036165">
    <property type="entry name" value="YefM-like_sf"/>
</dbReference>
<dbReference type="InterPro" id="IPR006442">
    <property type="entry name" value="Antitoxin_Phd/YefM"/>
</dbReference>
<organism evidence="3 4">
    <name type="scientific">Nocardia albiluteola</name>
    <dbReference type="NCBI Taxonomy" id="2842303"/>
    <lineage>
        <taxon>Bacteria</taxon>
        <taxon>Bacillati</taxon>
        <taxon>Actinomycetota</taxon>
        <taxon>Actinomycetes</taxon>
        <taxon>Mycobacteriales</taxon>
        <taxon>Nocardiaceae</taxon>
        <taxon>Nocardia</taxon>
    </lineage>
</organism>
<gene>
    <name evidence="3" type="ORF">KO481_32950</name>
</gene>
<sequence>MDDDSISIRQLRASLAAVIDKAVAGESTTVTRDGQPVAAIIPMYMLEKLEQWEDEQLTRMADEAEREPGERTSLTEMMAEVLDEPKHGAA</sequence>
<dbReference type="EMBL" id="JAHKNI010000014">
    <property type="protein sequence ID" value="MBU3066315.1"/>
    <property type="molecule type" value="Genomic_DNA"/>
</dbReference>
<dbReference type="Gene3D" id="3.40.1620.10">
    <property type="entry name" value="YefM-like domain"/>
    <property type="match status" value="1"/>
</dbReference>
<comment type="function">
    <text evidence="2">Antitoxin component of a type II toxin-antitoxin (TA) system.</text>
</comment>
<comment type="similarity">
    <text evidence="1 2">Belongs to the phD/YefM antitoxin family.</text>
</comment>